<evidence type="ECO:0000313" key="13">
    <source>
        <dbReference type="Proteomes" id="UP000095285"/>
    </source>
</evidence>
<dbReference type="eggNOG" id="KOG3087">
    <property type="taxonomic scope" value="Eukaryota"/>
</dbReference>
<dbReference type="SUPFAM" id="SSF56112">
    <property type="entry name" value="Protein kinase-like (PK-like)"/>
    <property type="match status" value="1"/>
</dbReference>
<dbReference type="WBParaSite" id="EN70_8175">
    <property type="protein sequence ID" value="EN70_8175"/>
    <property type="gene ID" value="EN70_8175"/>
</dbReference>
<evidence type="ECO:0000256" key="2">
    <source>
        <dbReference type="ARBA" id="ARBA00012513"/>
    </source>
</evidence>
<dbReference type="PANTHER" id="PTHR12209">
    <property type="entry name" value="NON-SPECIFIC SERINE/THREONINE PROTEIN KINASE"/>
    <property type="match status" value="1"/>
</dbReference>
<dbReference type="GeneID" id="9946628"/>
<dbReference type="Gene3D" id="3.30.200.20">
    <property type="entry name" value="Phosphorylase Kinase, domain 1"/>
    <property type="match status" value="1"/>
</dbReference>
<keyword evidence="5" id="KW-0819">tRNA processing</keyword>
<reference evidence="14" key="2">
    <citation type="submission" date="2016-11" db="UniProtKB">
        <authorList>
            <consortium name="WormBaseParasite"/>
        </authorList>
    </citation>
    <scope>IDENTIFICATION</scope>
</reference>
<accession>A0A1I7W036</accession>
<dbReference type="PROSITE" id="PS50011">
    <property type="entry name" value="PROTEIN_KINASE_DOM"/>
    <property type="match status" value="1"/>
</dbReference>
<evidence type="ECO:0000256" key="6">
    <source>
        <dbReference type="ARBA" id="ARBA00022741"/>
    </source>
</evidence>
<dbReference type="GO" id="GO:0005634">
    <property type="term" value="C:nucleus"/>
    <property type="evidence" value="ECO:0007669"/>
    <property type="project" value="TreeGrafter"/>
</dbReference>
<comment type="catalytic activity">
    <reaction evidence="10">
        <text>L-seryl-[protein] + ATP = O-phospho-L-seryl-[protein] + ADP + H(+)</text>
        <dbReference type="Rhea" id="RHEA:17989"/>
        <dbReference type="Rhea" id="RHEA-COMP:9863"/>
        <dbReference type="Rhea" id="RHEA-COMP:11604"/>
        <dbReference type="ChEBI" id="CHEBI:15378"/>
        <dbReference type="ChEBI" id="CHEBI:29999"/>
        <dbReference type="ChEBI" id="CHEBI:30616"/>
        <dbReference type="ChEBI" id="CHEBI:83421"/>
        <dbReference type="ChEBI" id="CHEBI:456216"/>
        <dbReference type="EC" id="2.7.11.1"/>
    </reaction>
</comment>
<dbReference type="InterPro" id="IPR008266">
    <property type="entry name" value="Tyr_kinase_AS"/>
</dbReference>
<sequence>MEKTAETVDSVWLSKDLKPFKQGAEAYLYRCAYFGRKAVIKERFAKTYRHPSLDLILTKERVKAELNALLKCKTMGIDVPTVYFVNIDRNSFIMEEIPSGTTARQFLEDLKNSRNFEEIITDFGIRLGQIIAKLHFSGITHGDLTTSNVLLRNGNPKTIVFIDFGLAEGNATVESKGVDLYVLERAVSSTHAEAEFFFGSIMKGYELFNRKQCDAVNKKLKEIERRGRKHEMLG</sequence>
<dbReference type="InterPro" id="IPR018934">
    <property type="entry name" value="RIO_dom"/>
</dbReference>
<keyword evidence="4" id="KW-0808">Transferase</keyword>
<evidence type="ECO:0000256" key="10">
    <source>
        <dbReference type="ARBA" id="ARBA00048679"/>
    </source>
</evidence>
<dbReference type="PROSITE" id="PS00109">
    <property type="entry name" value="PROTEIN_KINASE_TYR"/>
    <property type="match status" value="1"/>
</dbReference>
<keyword evidence="8" id="KW-0067">ATP-binding</keyword>
<dbReference type="FunFam" id="3.30.200.20:FF:000201">
    <property type="entry name" value="TP53-regulating kinase isoform X1"/>
    <property type="match status" value="1"/>
</dbReference>
<gene>
    <name evidence="12 14" type="ORF">LOAG_09194</name>
</gene>
<evidence type="ECO:0000256" key="8">
    <source>
        <dbReference type="ARBA" id="ARBA00022840"/>
    </source>
</evidence>
<dbReference type="GO" id="GO:0008033">
    <property type="term" value="P:tRNA processing"/>
    <property type="evidence" value="ECO:0007669"/>
    <property type="project" value="UniProtKB-KW"/>
</dbReference>
<dbReference type="InterPro" id="IPR000719">
    <property type="entry name" value="Prot_kinase_dom"/>
</dbReference>
<dbReference type="CTD" id="9946628"/>
<comment type="catalytic activity">
    <reaction evidence="9">
        <text>L-threonyl-[protein] + ATP = O-phospho-L-threonyl-[protein] + ADP + H(+)</text>
        <dbReference type="Rhea" id="RHEA:46608"/>
        <dbReference type="Rhea" id="RHEA-COMP:11060"/>
        <dbReference type="Rhea" id="RHEA-COMP:11605"/>
        <dbReference type="ChEBI" id="CHEBI:15378"/>
        <dbReference type="ChEBI" id="CHEBI:30013"/>
        <dbReference type="ChEBI" id="CHEBI:30616"/>
        <dbReference type="ChEBI" id="CHEBI:61977"/>
        <dbReference type="ChEBI" id="CHEBI:456216"/>
        <dbReference type="EC" id="2.7.11.1"/>
    </reaction>
</comment>
<keyword evidence="3" id="KW-0723">Serine/threonine-protein kinase</keyword>
<dbReference type="GO" id="GO:0000408">
    <property type="term" value="C:EKC/KEOPS complex"/>
    <property type="evidence" value="ECO:0007669"/>
    <property type="project" value="TreeGrafter"/>
</dbReference>
<dbReference type="OMA" id="HKLYMEY"/>
<dbReference type="Pfam" id="PF01163">
    <property type="entry name" value="RIO1"/>
    <property type="match status" value="1"/>
</dbReference>
<name>A0A1I7W036_LOALO</name>
<comment type="similarity">
    <text evidence="1">Belongs to the protein kinase superfamily. BUD32 family.</text>
</comment>
<dbReference type="KEGG" id="loa:LOAG_09194"/>
<keyword evidence="7 12" id="KW-0418">Kinase</keyword>
<dbReference type="GO" id="GO:0005524">
    <property type="term" value="F:ATP binding"/>
    <property type="evidence" value="ECO:0007669"/>
    <property type="project" value="UniProtKB-KW"/>
</dbReference>
<keyword evidence="6" id="KW-0547">Nucleotide-binding</keyword>
<evidence type="ECO:0000256" key="1">
    <source>
        <dbReference type="ARBA" id="ARBA00010630"/>
    </source>
</evidence>
<evidence type="ECO:0000313" key="12">
    <source>
        <dbReference type="EMBL" id="EFO19301.1"/>
    </source>
</evidence>
<evidence type="ECO:0000259" key="11">
    <source>
        <dbReference type="PROSITE" id="PS50011"/>
    </source>
</evidence>
<evidence type="ECO:0000256" key="9">
    <source>
        <dbReference type="ARBA" id="ARBA00047899"/>
    </source>
</evidence>
<evidence type="ECO:0000256" key="3">
    <source>
        <dbReference type="ARBA" id="ARBA00022527"/>
    </source>
</evidence>
<dbReference type="AlphaFoldDB" id="A0A1I7W036"/>
<dbReference type="Proteomes" id="UP000095285">
    <property type="component" value="Unassembled WGS sequence"/>
</dbReference>
<reference evidence="12 13" key="1">
    <citation type="submission" date="2012-04" db="EMBL/GenBank/DDBJ databases">
        <title>The Genome Sequence of Loa loa.</title>
        <authorList>
            <consortium name="The Broad Institute Genome Sequencing Platform"/>
            <consortium name="Broad Institute Genome Sequencing Center for Infectious Disease"/>
            <person name="Nutman T.B."/>
            <person name="Fink D.L."/>
            <person name="Russ C."/>
            <person name="Young S."/>
            <person name="Zeng Q."/>
            <person name="Gargeya S."/>
            <person name="Alvarado L."/>
            <person name="Berlin A."/>
            <person name="Chapman S.B."/>
            <person name="Chen Z."/>
            <person name="Freedman E."/>
            <person name="Gellesch M."/>
            <person name="Goldberg J."/>
            <person name="Griggs A."/>
            <person name="Gujja S."/>
            <person name="Heilman E.R."/>
            <person name="Heiman D."/>
            <person name="Howarth C."/>
            <person name="Mehta T."/>
            <person name="Neiman D."/>
            <person name="Pearson M."/>
            <person name="Roberts A."/>
            <person name="Saif S."/>
            <person name="Shea T."/>
            <person name="Shenoy N."/>
            <person name="Sisk P."/>
            <person name="Stolte C."/>
            <person name="Sykes S."/>
            <person name="White J."/>
            <person name="Yandava C."/>
            <person name="Haas B."/>
            <person name="Henn M.R."/>
            <person name="Nusbaum C."/>
            <person name="Birren B."/>
        </authorList>
    </citation>
    <scope>NUCLEOTIDE SEQUENCE [LARGE SCALE GENOMIC DNA]</scope>
</reference>
<keyword evidence="13" id="KW-1185">Reference proteome</keyword>
<dbReference type="OrthoDB" id="3399at2759"/>
<dbReference type="Gene3D" id="1.10.510.10">
    <property type="entry name" value="Transferase(Phosphotransferase) domain 1"/>
    <property type="match status" value="1"/>
</dbReference>
<feature type="domain" description="Protein kinase" evidence="11">
    <location>
        <begin position="14"/>
        <end position="234"/>
    </location>
</feature>
<evidence type="ECO:0000256" key="5">
    <source>
        <dbReference type="ARBA" id="ARBA00022694"/>
    </source>
</evidence>
<proteinExistence type="inferred from homology"/>
<dbReference type="STRING" id="7209.A0A1I7W036"/>
<dbReference type="GO" id="GO:0005829">
    <property type="term" value="C:cytosol"/>
    <property type="evidence" value="ECO:0007669"/>
    <property type="project" value="TreeGrafter"/>
</dbReference>
<dbReference type="InParanoid" id="A0A1I7W036"/>
<dbReference type="EMBL" id="JH712183">
    <property type="protein sequence ID" value="EFO19301.1"/>
    <property type="molecule type" value="Genomic_DNA"/>
</dbReference>
<dbReference type="InterPro" id="IPR011009">
    <property type="entry name" value="Kinase-like_dom_sf"/>
</dbReference>
<dbReference type="NCBIfam" id="TIGR03724">
    <property type="entry name" value="arch_bud32"/>
    <property type="match status" value="1"/>
</dbReference>
<dbReference type="GO" id="GO:0004674">
    <property type="term" value="F:protein serine/threonine kinase activity"/>
    <property type="evidence" value="ECO:0007669"/>
    <property type="project" value="UniProtKB-KW"/>
</dbReference>
<evidence type="ECO:0000256" key="4">
    <source>
        <dbReference type="ARBA" id="ARBA00022679"/>
    </source>
</evidence>
<protein>
    <recommendedName>
        <fullName evidence="2">non-specific serine/threonine protein kinase</fullName>
        <ecNumber evidence="2">2.7.11.1</ecNumber>
    </recommendedName>
</protein>
<dbReference type="RefSeq" id="XP_003144770.1">
    <property type="nucleotide sequence ID" value="XM_003144722.2"/>
</dbReference>
<dbReference type="FunCoup" id="A0A1I7W036">
    <property type="interactions" value="1505"/>
</dbReference>
<evidence type="ECO:0000256" key="7">
    <source>
        <dbReference type="ARBA" id="ARBA00022777"/>
    </source>
</evidence>
<evidence type="ECO:0000313" key="14">
    <source>
        <dbReference type="WBParaSite" id="EN70_8175"/>
    </source>
</evidence>
<accession>A0A1S0TTY4</accession>
<dbReference type="GO" id="GO:0070525">
    <property type="term" value="P:tRNA threonylcarbamoyladenosine metabolic process"/>
    <property type="evidence" value="ECO:0007669"/>
    <property type="project" value="TreeGrafter"/>
</dbReference>
<dbReference type="PANTHER" id="PTHR12209:SF0">
    <property type="entry name" value="EKC_KEOPS COMPLEX SUBUNIT TP53RK"/>
    <property type="match status" value="1"/>
</dbReference>
<dbReference type="InterPro" id="IPR022495">
    <property type="entry name" value="Bud32"/>
</dbReference>
<organism evidence="13 14">
    <name type="scientific">Loa loa</name>
    <name type="common">Eye worm</name>
    <name type="synonym">Filaria loa</name>
    <dbReference type="NCBI Taxonomy" id="7209"/>
    <lineage>
        <taxon>Eukaryota</taxon>
        <taxon>Metazoa</taxon>
        <taxon>Ecdysozoa</taxon>
        <taxon>Nematoda</taxon>
        <taxon>Chromadorea</taxon>
        <taxon>Rhabditida</taxon>
        <taxon>Spirurina</taxon>
        <taxon>Spiruromorpha</taxon>
        <taxon>Filarioidea</taxon>
        <taxon>Onchocercidae</taxon>
        <taxon>Loa</taxon>
    </lineage>
</organism>
<dbReference type="EC" id="2.7.11.1" evidence="2"/>